<reference evidence="5 6" key="1">
    <citation type="journal article" date="2007" name="Science">
        <title>Sea anemone genome reveals ancestral eumetazoan gene repertoire and genomic organization.</title>
        <authorList>
            <person name="Putnam N.H."/>
            <person name="Srivastava M."/>
            <person name="Hellsten U."/>
            <person name="Dirks B."/>
            <person name="Chapman J."/>
            <person name="Salamov A."/>
            <person name="Terry A."/>
            <person name="Shapiro H."/>
            <person name="Lindquist E."/>
            <person name="Kapitonov V.V."/>
            <person name="Jurka J."/>
            <person name="Genikhovich G."/>
            <person name="Grigoriev I.V."/>
            <person name="Lucas S.M."/>
            <person name="Steele R.E."/>
            <person name="Finnerty J.R."/>
            <person name="Technau U."/>
            <person name="Martindale M.Q."/>
            <person name="Rokhsar D.S."/>
        </authorList>
    </citation>
    <scope>NUCLEOTIDE SEQUENCE [LARGE SCALE GENOMIC DNA]</scope>
    <source>
        <strain evidence="6">CH2 X CH6</strain>
    </source>
</reference>
<dbReference type="SMART" id="SM00315">
    <property type="entry name" value="RGS"/>
    <property type="match status" value="1"/>
</dbReference>
<name>A7SE70_NEMVE</name>
<feature type="domain" description="PXA" evidence="4">
    <location>
        <begin position="1"/>
        <end position="165"/>
    </location>
</feature>
<dbReference type="SMART" id="SM00313">
    <property type="entry name" value="PXA"/>
    <property type="match status" value="1"/>
</dbReference>
<evidence type="ECO:0008006" key="7">
    <source>
        <dbReference type="Google" id="ProtNLM"/>
    </source>
</evidence>
<dbReference type="Pfam" id="PF00787">
    <property type="entry name" value="PX"/>
    <property type="match status" value="1"/>
</dbReference>
<dbReference type="Proteomes" id="UP000001593">
    <property type="component" value="Unassembled WGS sequence"/>
</dbReference>
<protein>
    <recommendedName>
        <fullName evidence="7">Sorting nexin-25</fullName>
    </recommendedName>
</protein>
<dbReference type="HOGENOM" id="CLU_005899_0_0_1"/>
<organism evidence="5 6">
    <name type="scientific">Nematostella vectensis</name>
    <name type="common">Starlet sea anemone</name>
    <dbReference type="NCBI Taxonomy" id="45351"/>
    <lineage>
        <taxon>Eukaryota</taxon>
        <taxon>Metazoa</taxon>
        <taxon>Cnidaria</taxon>
        <taxon>Anthozoa</taxon>
        <taxon>Hexacorallia</taxon>
        <taxon>Actiniaria</taxon>
        <taxon>Edwardsiidae</taxon>
        <taxon>Nematostella</taxon>
    </lineage>
</organism>
<dbReference type="CDD" id="cd06878">
    <property type="entry name" value="PX_SNX25"/>
    <property type="match status" value="1"/>
</dbReference>
<dbReference type="InterPro" id="IPR016137">
    <property type="entry name" value="RGS"/>
</dbReference>
<dbReference type="PhylomeDB" id="A7SE70"/>
<evidence type="ECO:0000313" key="6">
    <source>
        <dbReference type="Proteomes" id="UP000001593"/>
    </source>
</evidence>
<dbReference type="PANTHER" id="PTHR22775:SF48">
    <property type="entry name" value="SORTING NEXIN-25"/>
    <property type="match status" value="1"/>
</dbReference>
<feature type="domain" description="PX" evidence="3">
    <location>
        <begin position="503"/>
        <end position="636"/>
    </location>
</feature>
<dbReference type="InParanoid" id="A7SE70"/>
<feature type="domain" description="RGS" evidence="2">
    <location>
        <begin position="289"/>
        <end position="406"/>
    </location>
</feature>
<proteinExistence type="inferred from homology"/>
<dbReference type="SUPFAM" id="SSF64268">
    <property type="entry name" value="PX domain"/>
    <property type="match status" value="1"/>
</dbReference>
<feature type="non-terminal residue" evidence="5">
    <location>
        <position position="1"/>
    </location>
</feature>
<dbReference type="InterPro" id="IPR003114">
    <property type="entry name" value="Phox_assoc"/>
</dbReference>
<sequence>IDQSIQEVFDFFVRDFCLSWFRVLGKDEAAFVDLMTEELWAITSNVVERLKNVDKVNFLSSDLVDILTNHFQSLRLADQRNSPETAEAFVLHHCLTSKKAELDYLRKISDVILYCFLSERNSQCPEMRVLLREILAYSVFQPLADMLCDPDYINQTVLIYLEAKETLTAKHKPRYAYAETYEDFIRMINTCNSVEELKQIRYHIIAEIMQATTINNLRGIEKQNQQTDNQPLNKDAQLRTRNLKRYINQCTVAKAQCEKRIKLLGKPSTTPEQKPKPTNKVTGPTKMLSFAEIMDNSLARSFFMSFLQNHTHSRNLLSFWMAIENLRLVKPAEIVKSTHDIYQVYVAPSSDKSIMLDTSLVRDMEGFLNGTEGLQSFFTAQKKVYQHLEEKFYRRFVLSQEYFMFVCQLEAEMDDLRAQQKDEDNIELNWNDRVEGSNDEEKYRLNKIGQRNNLSKYVLKDDIFVLYYQELKKIEQEINILNTERRHLEFHIERTDRWCENIGNWNVQIEGVEWNNEDDKWIPLYVIVVHCSPINLPISPSGASPDRLPGATSEGWVVTRKFNDFKILHAKLKECSSKLPNELPAPAKKWYKSLDDEFLNKSRLALEQYLQSLLADETLCLSEELYSFLSPSPEHLRKQTEPAKKAGFSLMAVLKRYNDILSSHCHLPTIHYIWSLLSFCSSLPKDSIAEPFYALIGEVFELKGVFRLLRRTLIAFVQITFGGTINKEIQEMLEWLVSESMIVYYIHTFRDSLWPGGQLAKTAPIRTDEEKLETKIRAMDHLLKDIPEVLQNLVGKKNSRLGTIKVFEAFQDVRVNKHLFYVLLEMCIFTICPEVKS</sequence>
<evidence type="ECO:0000256" key="1">
    <source>
        <dbReference type="ARBA" id="ARBA00010883"/>
    </source>
</evidence>
<dbReference type="eggNOG" id="KOG2101">
    <property type="taxonomic scope" value="Eukaryota"/>
</dbReference>
<dbReference type="InterPro" id="IPR013937">
    <property type="entry name" value="Sorting_nexin_C"/>
</dbReference>
<dbReference type="Pfam" id="PF02194">
    <property type="entry name" value="PXA"/>
    <property type="match status" value="1"/>
</dbReference>
<evidence type="ECO:0000259" key="3">
    <source>
        <dbReference type="PROSITE" id="PS50195"/>
    </source>
</evidence>
<dbReference type="PROSITE" id="PS51207">
    <property type="entry name" value="PXA"/>
    <property type="match status" value="1"/>
</dbReference>
<accession>A7SE70</accession>
<dbReference type="AlphaFoldDB" id="A7SE70"/>
<dbReference type="InterPro" id="IPR044926">
    <property type="entry name" value="RGS_subdomain_2"/>
</dbReference>
<dbReference type="Gene3D" id="1.10.167.10">
    <property type="entry name" value="Regulator of G-protein Signalling 4, domain 2"/>
    <property type="match status" value="1"/>
</dbReference>
<evidence type="ECO:0000313" key="5">
    <source>
        <dbReference type="EMBL" id="EDO37987.1"/>
    </source>
</evidence>
<dbReference type="EMBL" id="DS469635">
    <property type="protein sequence ID" value="EDO37987.1"/>
    <property type="molecule type" value="Genomic_DNA"/>
</dbReference>
<dbReference type="Pfam" id="PF08628">
    <property type="entry name" value="Nexin_C"/>
    <property type="match status" value="1"/>
</dbReference>
<dbReference type="GO" id="GO:0035091">
    <property type="term" value="F:phosphatidylinositol binding"/>
    <property type="evidence" value="ECO:0000318"/>
    <property type="project" value="GO_Central"/>
</dbReference>
<dbReference type="InterPro" id="IPR037899">
    <property type="entry name" value="SNX25_PX"/>
</dbReference>
<dbReference type="PROSITE" id="PS50132">
    <property type="entry name" value="RGS"/>
    <property type="match status" value="1"/>
</dbReference>
<dbReference type="InterPro" id="IPR001683">
    <property type="entry name" value="PX_dom"/>
</dbReference>
<dbReference type="InterPro" id="IPR036305">
    <property type="entry name" value="RGS_sf"/>
</dbReference>
<dbReference type="STRING" id="45351.A7SE70"/>
<dbReference type="Gene3D" id="3.30.1520.10">
    <property type="entry name" value="Phox-like domain"/>
    <property type="match status" value="1"/>
</dbReference>
<dbReference type="InterPro" id="IPR036871">
    <property type="entry name" value="PX_dom_sf"/>
</dbReference>
<dbReference type="PROSITE" id="PS50195">
    <property type="entry name" value="PX"/>
    <property type="match status" value="1"/>
</dbReference>
<dbReference type="SUPFAM" id="SSF48097">
    <property type="entry name" value="Regulator of G-protein signaling, RGS"/>
    <property type="match status" value="1"/>
</dbReference>
<comment type="similarity">
    <text evidence="1">Belongs to the sorting nexin family.</text>
</comment>
<dbReference type="PRINTS" id="PR01301">
    <property type="entry name" value="RGSPROTEIN"/>
</dbReference>
<feature type="non-terminal residue" evidence="5">
    <location>
        <position position="837"/>
    </location>
</feature>
<keyword evidence="6" id="KW-1185">Reference proteome</keyword>
<dbReference type="SMART" id="SM00312">
    <property type="entry name" value="PX"/>
    <property type="match status" value="1"/>
</dbReference>
<dbReference type="OMA" id="HKSATHQ"/>
<gene>
    <name evidence="5" type="ORF">NEMVEDRAFT_v1g10501</name>
</gene>
<evidence type="ECO:0000259" key="4">
    <source>
        <dbReference type="PROSITE" id="PS51207"/>
    </source>
</evidence>
<evidence type="ECO:0000259" key="2">
    <source>
        <dbReference type="PROSITE" id="PS50132"/>
    </source>
</evidence>
<dbReference type="PANTHER" id="PTHR22775">
    <property type="entry name" value="SORTING NEXIN"/>
    <property type="match status" value="1"/>
</dbReference>
<dbReference type="Pfam" id="PF00615">
    <property type="entry name" value="RGS"/>
    <property type="match status" value="1"/>
</dbReference>